<reference evidence="2" key="2">
    <citation type="submission" date="2023-05" db="EMBL/GenBank/DDBJ databases">
        <authorList>
            <consortium name="Lawrence Berkeley National Laboratory"/>
            <person name="Steindorff A."/>
            <person name="Hensen N."/>
            <person name="Bonometti L."/>
            <person name="Westerberg I."/>
            <person name="Brannstrom I.O."/>
            <person name="Guillou S."/>
            <person name="Cros-Aarteil S."/>
            <person name="Calhoun S."/>
            <person name="Haridas S."/>
            <person name="Kuo A."/>
            <person name="Mondo S."/>
            <person name="Pangilinan J."/>
            <person name="Riley R."/>
            <person name="Labutti K."/>
            <person name="Andreopoulos B."/>
            <person name="Lipzen A."/>
            <person name="Chen C."/>
            <person name="Yanf M."/>
            <person name="Daum C."/>
            <person name="Ng V."/>
            <person name="Clum A."/>
            <person name="Ohm R."/>
            <person name="Martin F."/>
            <person name="Silar P."/>
            <person name="Natvig D."/>
            <person name="Lalanne C."/>
            <person name="Gautier V."/>
            <person name="Ament-Velasquez S.L."/>
            <person name="Kruys A."/>
            <person name="Hutchinson M.I."/>
            <person name="Powell A.J."/>
            <person name="Barry K."/>
            <person name="Miller A.N."/>
            <person name="Grigoriev I.V."/>
            <person name="Debuchy R."/>
            <person name="Gladieux P."/>
            <person name="Thoren M.H."/>
            <person name="Johannesson H."/>
        </authorList>
    </citation>
    <scope>NUCLEOTIDE SEQUENCE</scope>
    <source>
        <strain evidence="2">CBS 141.50</strain>
    </source>
</reference>
<dbReference type="EMBL" id="MU853571">
    <property type="protein sequence ID" value="KAK4145125.1"/>
    <property type="molecule type" value="Genomic_DNA"/>
</dbReference>
<comment type="caution">
    <text evidence="2">The sequence shown here is derived from an EMBL/GenBank/DDBJ whole genome shotgun (WGS) entry which is preliminary data.</text>
</comment>
<accession>A0AAN6V6V4</accession>
<feature type="compositionally biased region" description="Acidic residues" evidence="1">
    <location>
        <begin position="98"/>
        <end position="108"/>
    </location>
</feature>
<evidence type="ECO:0000313" key="3">
    <source>
        <dbReference type="Proteomes" id="UP001302676"/>
    </source>
</evidence>
<dbReference type="RefSeq" id="XP_062638496.1">
    <property type="nucleotide sequence ID" value="XM_062780181.1"/>
</dbReference>
<dbReference type="GeneID" id="87816794"/>
<evidence type="ECO:0000313" key="2">
    <source>
        <dbReference type="EMBL" id="KAK4145125.1"/>
    </source>
</evidence>
<gene>
    <name evidence="2" type="ORF">C8A04DRAFT_27126</name>
</gene>
<sequence>MRQTIHSPLAQPGPYGYPMRFGVRHAGIKGFKIYGANHSQPFRYIEWHTRRLVLHQSAHKRDKMDDEAATFTIKVHDRKLSTVQEDAEQGQDQAGNEAIEEAPTEEAPEAASDTEATTDLEIPMEHTRCRPVTFRFEIPVPTASSTTTTILEAFEWRRAPRHCQETRGIRKKSLPVLETGDERMPDEKFVYAPSGSVLVRLGPVSRTSNTAITATATPVSFTGKNRPLGYTRDGEEIVASYTASRDYRAWWYFQFWGAGASGELGEAFTHVAVMSAMAVFQDEQAEKRANAAVNTLSGEVGNAVTTPRRRTAGPAGAMHGVAGMAPMPVGRGYHGGRRVGNGMMYLGRV</sequence>
<feature type="compositionally biased region" description="Low complexity" evidence="1">
    <location>
        <begin position="109"/>
        <end position="120"/>
    </location>
</feature>
<keyword evidence="3" id="KW-1185">Reference proteome</keyword>
<proteinExistence type="predicted"/>
<name>A0AAN6V6V4_9PEZI</name>
<organism evidence="2 3">
    <name type="scientific">Dichotomopilus funicola</name>
    <dbReference type="NCBI Taxonomy" id="1934379"/>
    <lineage>
        <taxon>Eukaryota</taxon>
        <taxon>Fungi</taxon>
        <taxon>Dikarya</taxon>
        <taxon>Ascomycota</taxon>
        <taxon>Pezizomycotina</taxon>
        <taxon>Sordariomycetes</taxon>
        <taxon>Sordariomycetidae</taxon>
        <taxon>Sordariales</taxon>
        <taxon>Chaetomiaceae</taxon>
        <taxon>Dichotomopilus</taxon>
    </lineage>
</organism>
<reference evidence="2" key="1">
    <citation type="journal article" date="2023" name="Mol. Phylogenet. Evol.">
        <title>Genome-scale phylogeny and comparative genomics of the fungal order Sordariales.</title>
        <authorList>
            <person name="Hensen N."/>
            <person name="Bonometti L."/>
            <person name="Westerberg I."/>
            <person name="Brannstrom I.O."/>
            <person name="Guillou S."/>
            <person name="Cros-Aarteil S."/>
            <person name="Calhoun S."/>
            <person name="Haridas S."/>
            <person name="Kuo A."/>
            <person name="Mondo S."/>
            <person name="Pangilinan J."/>
            <person name="Riley R."/>
            <person name="LaButti K."/>
            <person name="Andreopoulos B."/>
            <person name="Lipzen A."/>
            <person name="Chen C."/>
            <person name="Yan M."/>
            <person name="Daum C."/>
            <person name="Ng V."/>
            <person name="Clum A."/>
            <person name="Steindorff A."/>
            <person name="Ohm R.A."/>
            <person name="Martin F."/>
            <person name="Silar P."/>
            <person name="Natvig D.O."/>
            <person name="Lalanne C."/>
            <person name="Gautier V."/>
            <person name="Ament-Velasquez S.L."/>
            <person name="Kruys A."/>
            <person name="Hutchinson M.I."/>
            <person name="Powell A.J."/>
            <person name="Barry K."/>
            <person name="Miller A.N."/>
            <person name="Grigoriev I.V."/>
            <person name="Debuchy R."/>
            <person name="Gladieux P."/>
            <person name="Hiltunen Thoren M."/>
            <person name="Johannesson H."/>
        </authorList>
    </citation>
    <scope>NUCLEOTIDE SEQUENCE</scope>
    <source>
        <strain evidence="2">CBS 141.50</strain>
    </source>
</reference>
<evidence type="ECO:0000256" key="1">
    <source>
        <dbReference type="SAM" id="MobiDB-lite"/>
    </source>
</evidence>
<dbReference type="Proteomes" id="UP001302676">
    <property type="component" value="Unassembled WGS sequence"/>
</dbReference>
<protein>
    <submittedName>
        <fullName evidence="2">Uncharacterized protein</fullName>
    </submittedName>
</protein>
<feature type="region of interest" description="Disordered" evidence="1">
    <location>
        <begin position="79"/>
        <end position="120"/>
    </location>
</feature>
<dbReference type="AlphaFoldDB" id="A0AAN6V6V4"/>